<evidence type="ECO:0000256" key="1">
    <source>
        <dbReference type="ARBA" id="ARBA00023125"/>
    </source>
</evidence>
<dbReference type="GeneID" id="58096854"/>
<dbReference type="InterPro" id="IPR039422">
    <property type="entry name" value="MarR/SlyA-like"/>
</dbReference>
<dbReference type="GO" id="GO:0003700">
    <property type="term" value="F:DNA-binding transcription factor activity"/>
    <property type="evidence" value="ECO:0007669"/>
    <property type="project" value="InterPro"/>
</dbReference>
<sequence>MQNKFVFDNIIAIYRPYTKMFQPIFESFELYPAQWLVLKDISYNAPTTLVQISKRRSIEKPTTRKILKVLSEKSLLTVETGTDKREKWLSLSPKGENLYKNISSRVDKVQDEIIKNTGLSVSELEHITKSLQLIHEQILEMEEF</sequence>
<keyword evidence="1" id="KW-0238">DNA-binding</keyword>
<dbReference type="InterPro" id="IPR036388">
    <property type="entry name" value="WH-like_DNA-bd_sf"/>
</dbReference>
<dbReference type="EMBL" id="LAKJ01000003">
    <property type="protein sequence ID" value="KKI65140.1"/>
    <property type="molecule type" value="Genomic_DNA"/>
</dbReference>
<dbReference type="SMART" id="SM00347">
    <property type="entry name" value="HTH_MARR"/>
    <property type="match status" value="1"/>
</dbReference>
<accession>A0A0M2P4K4</accession>
<dbReference type="PANTHER" id="PTHR33164:SF44">
    <property type="entry name" value="TRANSCRIPTIONAL REGULATORY PROTEIN"/>
    <property type="match status" value="1"/>
</dbReference>
<organism evidence="3 4">
    <name type="scientific">Staphylococcus cohnii subsp. cohnii</name>
    <dbReference type="NCBI Taxonomy" id="74704"/>
    <lineage>
        <taxon>Bacteria</taxon>
        <taxon>Bacillati</taxon>
        <taxon>Bacillota</taxon>
        <taxon>Bacilli</taxon>
        <taxon>Bacillales</taxon>
        <taxon>Staphylococcaceae</taxon>
        <taxon>Staphylococcus</taxon>
        <taxon>Staphylococcus cohnii species complex</taxon>
    </lineage>
</organism>
<dbReference type="InterPro" id="IPR036390">
    <property type="entry name" value="WH_DNA-bd_sf"/>
</dbReference>
<dbReference type="Proteomes" id="UP000034455">
    <property type="component" value="Unassembled WGS sequence"/>
</dbReference>
<dbReference type="GO" id="GO:0006950">
    <property type="term" value="P:response to stress"/>
    <property type="evidence" value="ECO:0007669"/>
    <property type="project" value="TreeGrafter"/>
</dbReference>
<reference evidence="3 4" key="1">
    <citation type="submission" date="2015-03" db="EMBL/GenBank/DDBJ databases">
        <title>Genome Assembly of Staphylococcus cohnii subsp. cohnii strain G22B2.</title>
        <authorList>
            <person name="Nair G."/>
            <person name="Kaur G."/>
            <person name="Khatri I."/>
            <person name="Singh N.K."/>
            <person name="Sathyabama S."/>
            <person name="Maurya S.K."/>
            <person name="Subramanian S."/>
            <person name="Agrewala J.N."/>
            <person name="Mayilraj S."/>
        </authorList>
    </citation>
    <scope>NUCLEOTIDE SEQUENCE [LARGE SCALE GENOMIC DNA]</scope>
    <source>
        <strain evidence="3 4">G22B2</strain>
    </source>
</reference>
<evidence type="ECO:0000313" key="4">
    <source>
        <dbReference type="Proteomes" id="UP000034455"/>
    </source>
</evidence>
<gene>
    <name evidence="3" type="ORF">UF66_1783</name>
</gene>
<dbReference type="RefSeq" id="WP_019468082.1">
    <property type="nucleotide sequence ID" value="NZ_BKAS01000009.1"/>
</dbReference>
<evidence type="ECO:0000259" key="2">
    <source>
        <dbReference type="PROSITE" id="PS50995"/>
    </source>
</evidence>
<dbReference type="PATRIC" id="fig|74704.6.peg.1827"/>
<dbReference type="InterPro" id="IPR000835">
    <property type="entry name" value="HTH_MarR-typ"/>
</dbReference>
<dbReference type="SUPFAM" id="SSF46785">
    <property type="entry name" value="Winged helix' DNA-binding domain"/>
    <property type="match status" value="1"/>
</dbReference>
<dbReference type="AlphaFoldDB" id="A0A0M2P4K4"/>
<protein>
    <submittedName>
        <fullName evidence="3">Transcriptional regulator, MarR family</fullName>
    </submittedName>
</protein>
<dbReference type="PROSITE" id="PS50995">
    <property type="entry name" value="HTH_MARR_2"/>
    <property type="match status" value="1"/>
</dbReference>
<dbReference type="Gene3D" id="1.10.10.10">
    <property type="entry name" value="Winged helix-like DNA-binding domain superfamily/Winged helix DNA-binding domain"/>
    <property type="match status" value="1"/>
</dbReference>
<proteinExistence type="predicted"/>
<name>A0A0M2P4K4_STACC</name>
<dbReference type="PANTHER" id="PTHR33164">
    <property type="entry name" value="TRANSCRIPTIONAL REGULATOR, MARR FAMILY"/>
    <property type="match status" value="1"/>
</dbReference>
<feature type="domain" description="HTH marR-type" evidence="2">
    <location>
        <begin position="1"/>
        <end position="136"/>
    </location>
</feature>
<evidence type="ECO:0000313" key="3">
    <source>
        <dbReference type="EMBL" id="KKI65140.1"/>
    </source>
</evidence>
<dbReference type="GO" id="GO:0003677">
    <property type="term" value="F:DNA binding"/>
    <property type="evidence" value="ECO:0007669"/>
    <property type="project" value="UniProtKB-KW"/>
</dbReference>
<comment type="caution">
    <text evidence="3">The sequence shown here is derived from an EMBL/GenBank/DDBJ whole genome shotgun (WGS) entry which is preliminary data.</text>
</comment>